<keyword evidence="3" id="KW-0255">Endonuclease</keyword>
<reference evidence="3" key="1">
    <citation type="submission" date="2021-01" db="EMBL/GenBank/DDBJ databases">
        <title>Modified the classification status of verrucomicrobia.</title>
        <authorList>
            <person name="Feng X."/>
        </authorList>
    </citation>
    <scope>NUCLEOTIDE SEQUENCE</scope>
    <source>
        <strain evidence="3">KCTC 13126</strain>
    </source>
</reference>
<evidence type="ECO:0000256" key="1">
    <source>
        <dbReference type="SAM" id="SignalP"/>
    </source>
</evidence>
<keyword evidence="3" id="KW-0540">Nuclease</keyword>
<dbReference type="GO" id="GO:0016020">
    <property type="term" value="C:membrane"/>
    <property type="evidence" value="ECO:0007669"/>
    <property type="project" value="GOC"/>
</dbReference>
<organism evidence="3 4">
    <name type="scientific">Pelagicoccus mobilis</name>
    <dbReference type="NCBI Taxonomy" id="415221"/>
    <lineage>
        <taxon>Bacteria</taxon>
        <taxon>Pseudomonadati</taxon>
        <taxon>Verrucomicrobiota</taxon>
        <taxon>Opitutia</taxon>
        <taxon>Puniceicoccales</taxon>
        <taxon>Pelagicoccaceae</taxon>
        <taxon>Pelagicoccus</taxon>
    </lineage>
</organism>
<dbReference type="GO" id="GO:0004519">
    <property type="term" value="F:endonuclease activity"/>
    <property type="evidence" value="ECO:0007669"/>
    <property type="project" value="UniProtKB-KW"/>
</dbReference>
<dbReference type="Proteomes" id="UP000617628">
    <property type="component" value="Unassembled WGS sequence"/>
</dbReference>
<dbReference type="InterPro" id="IPR005135">
    <property type="entry name" value="Endo/exonuclease/phosphatase"/>
</dbReference>
<keyword evidence="3" id="KW-0378">Hydrolase</keyword>
<gene>
    <name evidence="3" type="ORF">JIN87_04220</name>
</gene>
<evidence type="ECO:0000313" key="3">
    <source>
        <dbReference type="EMBL" id="MBK1876061.1"/>
    </source>
</evidence>
<feature type="domain" description="Endonuclease/exonuclease/phosphatase" evidence="2">
    <location>
        <begin position="38"/>
        <end position="269"/>
    </location>
</feature>
<evidence type="ECO:0000313" key="4">
    <source>
        <dbReference type="Proteomes" id="UP000617628"/>
    </source>
</evidence>
<keyword evidence="1" id="KW-0732">Signal</keyword>
<name>A0A934RWI0_9BACT</name>
<dbReference type="InterPro" id="IPR036691">
    <property type="entry name" value="Endo/exonu/phosph_ase_sf"/>
</dbReference>
<feature type="chain" id="PRO_5037887632" evidence="1">
    <location>
        <begin position="24"/>
        <end position="281"/>
    </location>
</feature>
<evidence type="ECO:0000259" key="2">
    <source>
        <dbReference type="Pfam" id="PF03372"/>
    </source>
</evidence>
<dbReference type="AlphaFoldDB" id="A0A934RWI0"/>
<proteinExistence type="predicted"/>
<dbReference type="Gene3D" id="3.60.10.10">
    <property type="entry name" value="Endonuclease/exonuclease/phosphatase"/>
    <property type="match status" value="1"/>
</dbReference>
<dbReference type="RefSeq" id="WP_200354278.1">
    <property type="nucleotide sequence ID" value="NZ_JAENIL010000006.1"/>
</dbReference>
<protein>
    <submittedName>
        <fullName evidence="3">Endonuclease/exonuclease/phosphatase family protein</fullName>
    </submittedName>
</protein>
<dbReference type="PANTHER" id="PTHR14859:SF1">
    <property type="entry name" value="PGAP2-INTERACTING PROTEIN"/>
    <property type="match status" value="1"/>
</dbReference>
<dbReference type="GO" id="GO:0006506">
    <property type="term" value="P:GPI anchor biosynthetic process"/>
    <property type="evidence" value="ECO:0007669"/>
    <property type="project" value="TreeGrafter"/>
</dbReference>
<keyword evidence="4" id="KW-1185">Reference proteome</keyword>
<dbReference type="PANTHER" id="PTHR14859">
    <property type="entry name" value="CALCOFLUOR WHITE HYPERSENSITIVE PROTEIN PRECURSOR"/>
    <property type="match status" value="1"/>
</dbReference>
<feature type="signal peptide" evidence="1">
    <location>
        <begin position="1"/>
        <end position="23"/>
    </location>
</feature>
<comment type="caution">
    <text evidence="3">The sequence shown here is derived from an EMBL/GenBank/DDBJ whole genome shotgun (WGS) entry which is preliminary data.</text>
</comment>
<dbReference type="Pfam" id="PF03372">
    <property type="entry name" value="Exo_endo_phos"/>
    <property type="match status" value="1"/>
</dbReference>
<accession>A0A934RWI0</accession>
<dbReference type="InterPro" id="IPR051916">
    <property type="entry name" value="GPI-anchor_lipid_remodeler"/>
</dbReference>
<dbReference type="EMBL" id="JAENIL010000006">
    <property type="protein sequence ID" value="MBK1876061.1"/>
    <property type="molecule type" value="Genomic_DNA"/>
</dbReference>
<sequence>MKLPTTHFPILVSTLLVSLFANLALSEAKDHKSLKVVNWNVQYGFNHRESIEQGAHWLTTQEPDIVGLQELNGLTSESLRSISKKWGHNYSAILKQKGFPVGLTSKKPIEVIERRVEGFHHGYLHCKSNGIHFFVVHFWPHKDHEADIILKKARSLLNQGESVVVMGDFNTNSEKDAEYLAGRDSVEPIYEVVKAFESKGFVDLVHKHDKHAKYSHPSPKIMPRWAKTMSEVESKRQRIDFVFADNSLANFSRSGTILTSDELGEISDHYPIVVELTAPLD</sequence>
<dbReference type="SUPFAM" id="SSF56219">
    <property type="entry name" value="DNase I-like"/>
    <property type="match status" value="1"/>
</dbReference>